<dbReference type="NCBIfam" id="TIGR00581">
    <property type="entry name" value="moaC"/>
    <property type="match status" value="1"/>
</dbReference>
<dbReference type="EMBL" id="WBXO01000003">
    <property type="protein sequence ID" value="KAB2953292.1"/>
    <property type="molecule type" value="Genomic_DNA"/>
</dbReference>
<comment type="function">
    <text evidence="6">Catalyzes the conversion of (8S)-3',8-cyclo-7,8-dihydroguanosine 5'-triphosphate to cyclic pyranopterin monophosphate (cPMP).</text>
</comment>
<evidence type="ECO:0000256" key="2">
    <source>
        <dbReference type="ARBA" id="ARBA00005046"/>
    </source>
</evidence>
<organism evidence="8 9">
    <name type="scientific">Heliorestis acidaminivorans</name>
    <dbReference type="NCBI Taxonomy" id="553427"/>
    <lineage>
        <taxon>Bacteria</taxon>
        <taxon>Bacillati</taxon>
        <taxon>Bacillota</taxon>
        <taxon>Clostridia</taxon>
        <taxon>Eubacteriales</taxon>
        <taxon>Heliobacteriaceae</taxon>
        <taxon>Heliorestis</taxon>
    </lineage>
</organism>
<evidence type="ECO:0000256" key="6">
    <source>
        <dbReference type="HAMAP-Rule" id="MF_01224"/>
    </source>
</evidence>
<feature type="active site" evidence="6">
    <location>
        <position position="128"/>
    </location>
</feature>
<dbReference type="Proteomes" id="UP000468766">
    <property type="component" value="Unassembled WGS sequence"/>
</dbReference>
<reference evidence="8 9" key="1">
    <citation type="submission" date="2019-10" db="EMBL/GenBank/DDBJ databases">
        <title>Whole-genome sequence of the extremophile Heliorestis acidaminivorans DSM 24790.</title>
        <authorList>
            <person name="Kyndt J.A."/>
            <person name="Meyer T.E."/>
        </authorList>
    </citation>
    <scope>NUCLEOTIDE SEQUENCE [LARGE SCALE GENOMIC DNA]</scope>
    <source>
        <strain evidence="8 9">DSM 24790</strain>
    </source>
</reference>
<comment type="pathway">
    <text evidence="2 6">Cofactor biosynthesis; molybdopterin biosynthesis.</text>
</comment>
<dbReference type="InterPro" id="IPR047594">
    <property type="entry name" value="MoaC_bact/euk"/>
</dbReference>
<comment type="catalytic activity">
    <reaction evidence="1 6">
        <text>(8S)-3',8-cyclo-7,8-dihydroguanosine 5'-triphosphate = cyclic pyranopterin phosphate + diphosphate</text>
        <dbReference type="Rhea" id="RHEA:49580"/>
        <dbReference type="ChEBI" id="CHEBI:33019"/>
        <dbReference type="ChEBI" id="CHEBI:59648"/>
        <dbReference type="ChEBI" id="CHEBI:131766"/>
        <dbReference type="EC" id="4.6.1.17"/>
    </reaction>
</comment>
<accession>A0A6I0F3Z3</accession>
<dbReference type="Gene3D" id="2.40.33.20">
    <property type="entry name" value="PK beta-barrel domain-like"/>
    <property type="match status" value="1"/>
</dbReference>
<comment type="subunit">
    <text evidence="6">Homohexamer; trimer of dimers.</text>
</comment>
<evidence type="ECO:0000259" key="7">
    <source>
        <dbReference type="PROSITE" id="PS51340"/>
    </source>
</evidence>
<keyword evidence="4 6" id="KW-0501">Molybdenum cofactor biosynthesis</keyword>
<keyword evidence="9" id="KW-1185">Reference proteome</keyword>
<feature type="binding site" evidence="6">
    <location>
        <begin position="75"/>
        <end position="77"/>
    </location>
    <ligand>
        <name>substrate</name>
    </ligand>
</feature>
<protein>
    <recommendedName>
        <fullName evidence="3 6">Cyclic pyranopterin monophosphate synthase</fullName>
        <ecNumber evidence="3 6">4.6.1.17</ecNumber>
    </recommendedName>
    <alternativeName>
        <fullName evidence="6">Molybdenum cofactor biosynthesis protein C</fullName>
    </alternativeName>
</protein>
<evidence type="ECO:0000256" key="3">
    <source>
        <dbReference type="ARBA" id="ARBA00012575"/>
    </source>
</evidence>
<evidence type="ECO:0000256" key="4">
    <source>
        <dbReference type="ARBA" id="ARBA00023150"/>
    </source>
</evidence>
<name>A0A6I0F3Z3_9FIRM</name>
<dbReference type="PANTHER" id="PTHR36930:SF1">
    <property type="entry name" value="MOSC DOMAIN-CONTAINING PROTEIN"/>
    <property type="match status" value="1"/>
</dbReference>
<dbReference type="InterPro" id="IPR036522">
    <property type="entry name" value="MoaC_sf"/>
</dbReference>
<evidence type="ECO:0000313" key="8">
    <source>
        <dbReference type="EMBL" id="KAB2953292.1"/>
    </source>
</evidence>
<evidence type="ECO:0000256" key="1">
    <source>
        <dbReference type="ARBA" id="ARBA00001637"/>
    </source>
</evidence>
<dbReference type="Pfam" id="PF01967">
    <property type="entry name" value="MoaC"/>
    <property type="match status" value="1"/>
</dbReference>
<dbReference type="GO" id="GO:0030151">
    <property type="term" value="F:molybdenum ion binding"/>
    <property type="evidence" value="ECO:0007669"/>
    <property type="project" value="InterPro"/>
</dbReference>
<dbReference type="GO" id="GO:0006777">
    <property type="term" value="P:Mo-molybdopterin cofactor biosynthetic process"/>
    <property type="evidence" value="ECO:0007669"/>
    <property type="project" value="UniProtKB-UniRule"/>
</dbReference>
<dbReference type="AlphaFoldDB" id="A0A6I0F3Z3"/>
<dbReference type="InterPro" id="IPR023045">
    <property type="entry name" value="MoaC"/>
</dbReference>
<comment type="similarity">
    <text evidence="6">Belongs to the MoaC family.</text>
</comment>
<proteinExistence type="inferred from homology"/>
<dbReference type="Gene3D" id="3.30.70.640">
    <property type="entry name" value="Molybdopterin cofactor biosynthesis C (MoaC) domain"/>
    <property type="match status" value="1"/>
</dbReference>
<dbReference type="InterPro" id="IPR002820">
    <property type="entry name" value="Mopterin_CF_biosynth-C_dom"/>
</dbReference>
<dbReference type="GO" id="GO:0061799">
    <property type="term" value="F:cyclic pyranopterin monophosphate synthase activity"/>
    <property type="evidence" value="ECO:0007669"/>
    <property type="project" value="UniProtKB-UniRule"/>
</dbReference>
<dbReference type="EC" id="4.6.1.17" evidence="3 6"/>
<gene>
    <name evidence="6 8" type="primary">moaC</name>
    <name evidence="8" type="ORF">F9B85_05105</name>
</gene>
<dbReference type="SUPFAM" id="SSF50800">
    <property type="entry name" value="PK beta-barrel domain-like"/>
    <property type="match status" value="1"/>
</dbReference>
<dbReference type="OrthoDB" id="9794429at2"/>
<dbReference type="InterPro" id="IPR011037">
    <property type="entry name" value="Pyrv_Knase-like_insert_dom_sf"/>
</dbReference>
<evidence type="ECO:0000256" key="5">
    <source>
        <dbReference type="ARBA" id="ARBA00023239"/>
    </source>
</evidence>
<keyword evidence="5 6" id="KW-0456">Lyase</keyword>
<dbReference type="InterPro" id="IPR005302">
    <property type="entry name" value="MoCF_Sase_C"/>
</dbReference>
<dbReference type="GO" id="GO:0030170">
    <property type="term" value="F:pyridoxal phosphate binding"/>
    <property type="evidence" value="ECO:0007669"/>
    <property type="project" value="InterPro"/>
</dbReference>
<feature type="domain" description="MOSC" evidence="7">
    <location>
        <begin position="198"/>
        <end position="324"/>
    </location>
</feature>
<dbReference type="UniPathway" id="UPA00344"/>
<dbReference type="NCBIfam" id="NF006870">
    <property type="entry name" value="PRK09364.1"/>
    <property type="match status" value="1"/>
</dbReference>
<comment type="caution">
    <text evidence="8">The sequence shown here is derived from an EMBL/GenBank/DDBJ whole genome shotgun (WGS) entry which is preliminary data.</text>
</comment>
<dbReference type="SUPFAM" id="SSF55040">
    <property type="entry name" value="Molybdenum cofactor biosynthesis protein C, MoaC"/>
    <property type="match status" value="1"/>
</dbReference>
<dbReference type="InterPro" id="IPR052716">
    <property type="entry name" value="MOSC_domain"/>
</dbReference>
<evidence type="ECO:0000313" key="9">
    <source>
        <dbReference type="Proteomes" id="UP000468766"/>
    </source>
</evidence>
<sequence length="335" mass="36222">MSDLTHFDEQGRAHMVDVSPKADTERQAIAQGRITMARETYERIQKGTIEKGDVLSVARLAGIMAVKRTSDLIPLCHPLMITSVTVDFTFDEENLAIEIKATVKTTGKTGVEMEALTAVSVAALTIYDMAKAIDKAMVISDITLLEKKGGKSGHYRRGEAIVKPQETIAKEKATKLEKASKQGKIVAVCSSEKKGVRKKNIGQGTLEADFGLAGDAHGGPWHRQVSLLAIESIEKMRNCGLDVHPGDFAENITTEGLDLLSLPLGSRIQLGEQAIGEVTQIGKECHNRCAIYYQAGDCVMPKEGIFIKIIESGPIQVGDTITVLFTAGEKEDGVD</sequence>
<dbReference type="PROSITE" id="PS51340">
    <property type="entry name" value="MOSC"/>
    <property type="match status" value="1"/>
</dbReference>
<dbReference type="PANTHER" id="PTHR36930">
    <property type="entry name" value="METAL-SULFUR CLUSTER BIOSYNTHESIS PROTEINS YUAD-RELATED"/>
    <property type="match status" value="1"/>
</dbReference>
<dbReference type="HAMAP" id="MF_01224_B">
    <property type="entry name" value="MoaC_B"/>
    <property type="match status" value="1"/>
</dbReference>
<feature type="binding site" evidence="6">
    <location>
        <begin position="113"/>
        <end position="114"/>
    </location>
    <ligand>
        <name>substrate</name>
    </ligand>
</feature>
<dbReference type="Pfam" id="PF03473">
    <property type="entry name" value="MOSC"/>
    <property type="match status" value="1"/>
</dbReference>
<dbReference type="CDD" id="cd01420">
    <property type="entry name" value="MoaC_PE"/>
    <property type="match status" value="1"/>
</dbReference>